<evidence type="ECO:0000313" key="11">
    <source>
        <dbReference type="Proteomes" id="UP000324585"/>
    </source>
</evidence>
<keyword evidence="6" id="KW-0539">Nucleus</keyword>
<gene>
    <name evidence="10" type="ORF">FVE85_9460</name>
</gene>
<dbReference type="AlphaFoldDB" id="A0A5J4YJ41"/>
<feature type="domain" description="C2H2-type" evidence="9">
    <location>
        <begin position="488"/>
        <end position="516"/>
    </location>
</feature>
<dbReference type="InterPro" id="IPR050331">
    <property type="entry name" value="Zinc_finger"/>
</dbReference>
<dbReference type="InterPro" id="IPR036236">
    <property type="entry name" value="Znf_C2H2_sf"/>
</dbReference>
<organism evidence="10 11">
    <name type="scientific">Porphyridium purpureum</name>
    <name type="common">Red alga</name>
    <name type="synonym">Porphyridium cruentum</name>
    <dbReference type="NCBI Taxonomy" id="35688"/>
    <lineage>
        <taxon>Eukaryota</taxon>
        <taxon>Rhodophyta</taxon>
        <taxon>Bangiophyceae</taxon>
        <taxon>Porphyridiales</taxon>
        <taxon>Porphyridiaceae</taxon>
        <taxon>Porphyridium</taxon>
    </lineage>
</organism>
<proteinExistence type="predicted"/>
<evidence type="ECO:0000259" key="9">
    <source>
        <dbReference type="PROSITE" id="PS50157"/>
    </source>
</evidence>
<dbReference type="PANTHER" id="PTHR16515:SF49">
    <property type="entry name" value="GASTRULA ZINC FINGER PROTEIN XLCGF49.1-LIKE-RELATED"/>
    <property type="match status" value="1"/>
</dbReference>
<dbReference type="GO" id="GO:0008270">
    <property type="term" value="F:zinc ion binding"/>
    <property type="evidence" value="ECO:0007669"/>
    <property type="project" value="UniProtKB-KW"/>
</dbReference>
<feature type="region of interest" description="Disordered" evidence="8">
    <location>
        <begin position="462"/>
        <end position="483"/>
    </location>
</feature>
<dbReference type="SMART" id="SM00355">
    <property type="entry name" value="ZnF_C2H2"/>
    <property type="match status" value="3"/>
</dbReference>
<dbReference type="Proteomes" id="UP000324585">
    <property type="component" value="Unassembled WGS sequence"/>
</dbReference>
<evidence type="ECO:0000256" key="3">
    <source>
        <dbReference type="ARBA" id="ARBA00022737"/>
    </source>
</evidence>
<reference evidence="11" key="1">
    <citation type="journal article" date="2019" name="Nat. Commun.">
        <title>Expansion of phycobilisome linker gene families in mesophilic red algae.</title>
        <authorList>
            <person name="Lee J."/>
            <person name="Kim D."/>
            <person name="Bhattacharya D."/>
            <person name="Yoon H.S."/>
        </authorList>
    </citation>
    <scope>NUCLEOTIDE SEQUENCE [LARGE SCALE GENOMIC DNA]</scope>
    <source>
        <strain evidence="11">CCMP 1328</strain>
    </source>
</reference>
<evidence type="ECO:0000256" key="2">
    <source>
        <dbReference type="ARBA" id="ARBA00022723"/>
    </source>
</evidence>
<sequence>MEAQRRFSFARRVLTSAKGRAWLLAPDHCALPSAPSEQEFGCMLYKVPREVSEIHTPPVAYIPNYESDNVVYGTTMTEMFLLQGMYPTDTAPAPCRRFMAFPFAKDAFALLESTHLSNGELMMAITISKPDGTLLHYTYGLESEDASTFKSCVSITKGPDCGLCSLRGADTCQCPAGKALLLGSAEHQGPFLWSTWSGHFQELINRGRRIVHLQTFDKQHVPLADLQTSFSLYYRYGKDCQALGNVRSEFMHHLGGMRLKNTVGGSLLLSVSLTAEEMRELEVHAAQANELFIELRRTTMAKQKRKAEEINLPERFSVYTHDYEQDINMLASIEAAGLLNVENGTAADLDVSKATSRLFTGSTTGENATSSAPNTPQLGAAKELLLFPKRAPYSPVGPFTNNMSSHMLYGSPTSGPFTPQDISGEARTHGSFSHILSSESSARDAAHVEKPAAPIVVNAAARQNRKSVHGPQRPDHDPVSRGRVSKQHACALCSRAFTRVSHLKDHVRAIHEQTKPHSCGQCGKSFSARQNLYQHLRHVHKVANPFVCEHCKETFMSTKALRSHELAGHNISNSCAPGRF</sequence>
<dbReference type="PROSITE" id="PS50157">
    <property type="entry name" value="ZINC_FINGER_C2H2_2"/>
    <property type="match status" value="3"/>
</dbReference>
<keyword evidence="2" id="KW-0479">Metal-binding</keyword>
<evidence type="ECO:0000313" key="10">
    <source>
        <dbReference type="EMBL" id="KAA8491165.1"/>
    </source>
</evidence>
<evidence type="ECO:0000256" key="1">
    <source>
        <dbReference type="ARBA" id="ARBA00004123"/>
    </source>
</evidence>
<evidence type="ECO:0000256" key="8">
    <source>
        <dbReference type="SAM" id="MobiDB-lite"/>
    </source>
</evidence>
<dbReference type="EMBL" id="VRMN01000015">
    <property type="protein sequence ID" value="KAA8491165.1"/>
    <property type="molecule type" value="Genomic_DNA"/>
</dbReference>
<dbReference type="FunFam" id="3.30.160.60:FF:000110">
    <property type="entry name" value="Zinc finger protein-like"/>
    <property type="match status" value="1"/>
</dbReference>
<feature type="domain" description="C2H2-type" evidence="9">
    <location>
        <begin position="546"/>
        <end position="574"/>
    </location>
</feature>
<keyword evidence="11" id="KW-1185">Reference proteome</keyword>
<evidence type="ECO:0000256" key="7">
    <source>
        <dbReference type="PROSITE-ProRule" id="PRU00042"/>
    </source>
</evidence>
<keyword evidence="5" id="KW-0862">Zinc</keyword>
<dbReference type="Gene3D" id="3.30.160.60">
    <property type="entry name" value="Classic Zinc Finger"/>
    <property type="match status" value="2"/>
</dbReference>
<comment type="caution">
    <text evidence="10">The sequence shown here is derived from an EMBL/GenBank/DDBJ whole genome shotgun (WGS) entry which is preliminary data.</text>
</comment>
<comment type="subcellular location">
    <subcellularLocation>
        <location evidence="1">Nucleus</location>
    </subcellularLocation>
</comment>
<evidence type="ECO:0000256" key="5">
    <source>
        <dbReference type="ARBA" id="ARBA00022833"/>
    </source>
</evidence>
<dbReference type="SUPFAM" id="SSF57667">
    <property type="entry name" value="beta-beta-alpha zinc fingers"/>
    <property type="match status" value="1"/>
</dbReference>
<dbReference type="GO" id="GO:0005634">
    <property type="term" value="C:nucleus"/>
    <property type="evidence" value="ECO:0007669"/>
    <property type="project" value="UniProtKB-SubCell"/>
</dbReference>
<dbReference type="InterPro" id="IPR013087">
    <property type="entry name" value="Znf_C2H2_type"/>
</dbReference>
<protein>
    <submittedName>
        <fullName evidence="10">C2H2 finger domain transcription factor sebA</fullName>
    </submittedName>
</protein>
<dbReference type="Pfam" id="PF00096">
    <property type="entry name" value="zf-C2H2"/>
    <property type="match status" value="1"/>
</dbReference>
<accession>A0A5J4YJ41</accession>
<feature type="domain" description="C2H2-type" evidence="9">
    <location>
        <begin position="517"/>
        <end position="545"/>
    </location>
</feature>
<keyword evidence="3" id="KW-0677">Repeat</keyword>
<name>A0A5J4YJ41_PORPP</name>
<dbReference type="OrthoDB" id="10050330at2759"/>
<keyword evidence="4 7" id="KW-0863">Zinc-finger</keyword>
<evidence type="ECO:0000256" key="4">
    <source>
        <dbReference type="ARBA" id="ARBA00022771"/>
    </source>
</evidence>
<dbReference type="GO" id="GO:0010468">
    <property type="term" value="P:regulation of gene expression"/>
    <property type="evidence" value="ECO:0007669"/>
    <property type="project" value="TreeGrafter"/>
</dbReference>
<dbReference type="PROSITE" id="PS00028">
    <property type="entry name" value="ZINC_FINGER_C2H2_1"/>
    <property type="match status" value="3"/>
</dbReference>
<dbReference type="PANTHER" id="PTHR16515">
    <property type="entry name" value="PR DOMAIN ZINC FINGER PROTEIN"/>
    <property type="match status" value="1"/>
</dbReference>
<evidence type="ECO:0000256" key="6">
    <source>
        <dbReference type="ARBA" id="ARBA00023242"/>
    </source>
</evidence>